<gene>
    <name evidence="1" type="ORF">EGYM00392_LOCUS27974</name>
    <name evidence="2" type="ORF">EGYM00392_LOCUS27982</name>
</gene>
<name>A0A6U8D927_9EUGL</name>
<sequence>MVCMNGVVVQECRLSYFLLFLFGITQFWECTCQQWSSLAAICLLASLLICNTLQSVVGPNAHHQFVKLQQQQAFFFRAGETHFSNNYVSPQWKSLVQGQ</sequence>
<accession>A0A6U8D927</accession>
<evidence type="ECO:0000313" key="2">
    <source>
        <dbReference type="EMBL" id="CAD9016873.1"/>
    </source>
</evidence>
<dbReference type="EMBL" id="HBGA01075036">
    <property type="protein sequence ID" value="CAD9016865.1"/>
    <property type="molecule type" value="Transcribed_RNA"/>
</dbReference>
<protein>
    <submittedName>
        <fullName evidence="2">Uncharacterized protein</fullName>
    </submittedName>
</protein>
<reference evidence="2" key="1">
    <citation type="submission" date="2021-01" db="EMBL/GenBank/DDBJ databases">
        <authorList>
            <person name="Corre E."/>
            <person name="Pelletier E."/>
            <person name="Niang G."/>
            <person name="Scheremetjew M."/>
            <person name="Finn R."/>
            <person name="Kale V."/>
            <person name="Holt S."/>
            <person name="Cochrane G."/>
            <person name="Meng A."/>
            <person name="Brown T."/>
            <person name="Cohen L."/>
        </authorList>
    </citation>
    <scope>NUCLEOTIDE SEQUENCE</scope>
    <source>
        <strain evidence="2">NIES-381</strain>
    </source>
</reference>
<dbReference type="EMBL" id="HBGA01075058">
    <property type="protein sequence ID" value="CAD9016873.1"/>
    <property type="molecule type" value="Transcribed_RNA"/>
</dbReference>
<evidence type="ECO:0000313" key="1">
    <source>
        <dbReference type="EMBL" id="CAD9016865.1"/>
    </source>
</evidence>
<dbReference type="AlphaFoldDB" id="A0A6U8D927"/>
<organism evidence="2">
    <name type="scientific">Eutreptiella gymnastica</name>
    <dbReference type="NCBI Taxonomy" id="73025"/>
    <lineage>
        <taxon>Eukaryota</taxon>
        <taxon>Discoba</taxon>
        <taxon>Euglenozoa</taxon>
        <taxon>Euglenida</taxon>
        <taxon>Spirocuta</taxon>
        <taxon>Euglenophyceae</taxon>
        <taxon>Eutreptiales</taxon>
        <taxon>Eutreptiaceae</taxon>
        <taxon>Eutreptiella</taxon>
    </lineage>
</organism>
<proteinExistence type="predicted"/>